<comment type="caution">
    <text evidence="9">The sequence shown here is derived from an EMBL/GenBank/DDBJ whole genome shotgun (WGS) entry which is preliminary data.</text>
</comment>
<dbReference type="Pfam" id="PF07669">
    <property type="entry name" value="Eco57I"/>
    <property type="match status" value="1"/>
</dbReference>
<evidence type="ECO:0000259" key="8">
    <source>
        <dbReference type="Pfam" id="PF07669"/>
    </source>
</evidence>
<evidence type="ECO:0000256" key="6">
    <source>
        <dbReference type="ARBA" id="ARBA00023125"/>
    </source>
</evidence>
<proteinExistence type="predicted"/>
<evidence type="ECO:0000256" key="1">
    <source>
        <dbReference type="ARBA" id="ARBA00011900"/>
    </source>
</evidence>
<dbReference type="Gene3D" id="3.40.50.150">
    <property type="entry name" value="Vaccinia Virus protein VP39"/>
    <property type="match status" value="1"/>
</dbReference>
<accession>A0ABW9ZBC2</accession>
<evidence type="ECO:0000256" key="3">
    <source>
        <dbReference type="ARBA" id="ARBA00022679"/>
    </source>
</evidence>
<keyword evidence="6" id="KW-0238">DNA-binding</keyword>
<comment type="catalytic activity">
    <reaction evidence="7">
        <text>a 2'-deoxyadenosine in DNA + S-adenosyl-L-methionine = an N(6)-methyl-2'-deoxyadenosine in DNA + S-adenosyl-L-homocysteine + H(+)</text>
        <dbReference type="Rhea" id="RHEA:15197"/>
        <dbReference type="Rhea" id="RHEA-COMP:12418"/>
        <dbReference type="Rhea" id="RHEA-COMP:12419"/>
        <dbReference type="ChEBI" id="CHEBI:15378"/>
        <dbReference type="ChEBI" id="CHEBI:57856"/>
        <dbReference type="ChEBI" id="CHEBI:59789"/>
        <dbReference type="ChEBI" id="CHEBI:90615"/>
        <dbReference type="ChEBI" id="CHEBI:90616"/>
        <dbReference type="EC" id="2.1.1.72"/>
    </reaction>
</comment>
<dbReference type="InterPro" id="IPR011639">
    <property type="entry name" value="MethylTrfase_TaqI-like_dom"/>
</dbReference>
<protein>
    <recommendedName>
        <fullName evidence="1">site-specific DNA-methyltransferase (adenine-specific)</fullName>
        <ecNumber evidence="1">2.1.1.72</ecNumber>
    </recommendedName>
</protein>
<dbReference type="EC" id="2.1.1.72" evidence="1"/>
<dbReference type="InterPro" id="IPR002052">
    <property type="entry name" value="DNA_methylase_N6_adenine_CS"/>
</dbReference>
<evidence type="ECO:0000256" key="2">
    <source>
        <dbReference type="ARBA" id="ARBA00022603"/>
    </source>
</evidence>
<evidence type="ECO:0000256" key="4">
    <source>
        <dbReference type="ARBA" id="ARBA00022691"/>
    </source>
</evidence>
<dbReference type="Proteomes" id="UP000798602">
    <property type="component" value="Unassembled WGS sequence"/>
</dbReference>
<dbReference type="EMBL" id="JAABLM010000019">
    <property type="protein sequence ID" value="NBL66001.1"/>
    <property type="molecule type" value="Genomic_DNA"/>
</dbReference>
<keyword evidence="5" id="KW-0680">Restriction system</keyword>
<feature type="domain" description="Type II methyltransferase M.TaqI-like" evidence="8">
    <location>
        <begin position="142"/>
        <end position="287"/>
    </location>
</feature>
<reference evidence="10" key="1">
    <citation type="submission" date="2020-01" db="EMBL/GenBank/DDBJ databases">
        <title>Sphingomonas sp. strain CSW-10.</title>
        <authorList>
            <person name="Chen W.-M."/>
        </authorList>
    </citation>
    <scope>NUCLEOTIDE SEQUENCE [LARGE SCALE GENOMIC DNA]</scope>
    <source>
        <strain evidence="10">NST-5</strain>
    </source>
</reference>
<keyword evidence="2 9" id="KW-0489">Methyltransferase</keyword>
<sequence length="626" mass="72449">MVKKAILNNLISNQDLTSLEKHLVCHYLNNKNVDFTKSPMLKEYLKGFEQNTDLFFGVSALEIETIKDLENHLELIIPQTDRKLNGAFFTPDYIIDFIINEVKPQPTDKNLDPSCGCGAFLIGLTDYYKNTFGKSIKSIIKENIYGSDILAYNIHRTKLLLTIYALQHNEILEETDFNLFNQDSLKAEWNLQFDTVVGNPPYVKFQDLSDENRAYLVKNWTTVEGGTFNLYFAFFELGYKLLKPTGRLGFITPNNYFTSLAGEAMRRFFQQKKCVSRIIDFTHKKVFDAQTYTALTFLNKKENEAITFDRLKNGYTPQDFLPIANGSPNYLKDLNVKKWRLLKTDEQKNIKSIETIGTQISKLFDICVGIATLKDDVFFIDGTNEKNGNFIKTTDKGTFEIEKEITKPVYKISDFKTQEEAEQNTRRIICPYTIKGKTATPISEMEFKKRFPKCYEYFLSEKETLLARDKGKVKFEPFFVWGRTQGLAKTGKKILNPTFSQTPRFLLINEEEAYFTNGYGTYFKEPELDTLFADTVNPISKIENIDVIQKILNSIVMHYYVSKTSVSIEGGYPCYQKNFIEKFTIPEFSESEIELLRSLKDTNEIDDFLIEKYQLSIQIPKNEILT</sequence>
<organism evidence="9 10">
    <name type="scientific">Flavobacterium ichthyis</name>
    <dbReference type="NCBI Taxonomy" id="2698827"/>
    <lineage>
        <taxon>Bacteria</taxon>
        <taxon>Pseudomonadati</taxon>
        <taxon>Bacteroidota</taxon>
        <taxon>Flavobacteriia</taxon>
        <taxon>Flavobacteriales</taxon>
        <taxon>Flavobacteriaceae</taxon>
        <taxon>Flavobacterium</taxon>
    </lineage>
</organism>
<dbReference type="PRINTS" id="PR00507">
    <property type="entry name" value="N12N6MTFRASE"/>
</dbReference>
<dbReference type="PANTHER" id="PTHR33841:SF6">
    <property type="entry name" value="TYPE II METHYLTRANSFERASE M.HINDII"/>
    <property type="match status" value="1"/>
</dbReference>
<evidence type="ECO:0000313" key="10">
    <source>
        <dbReference type="Proteomes" id="UP000798602"/>
    </source>
</evidence>
<keyword evidence="4" id="KW-0949">S-adenosyl-L-methionine</keyword>
<dbReference type="PANTHER" id="PTHR33841">
    <property type="entry name" value="DNA METHYLTRANSFERASE YEEA-RELATED"/>
    <property type="match status" value="1"/>
</dbReference>
<keyword evidence="3" id="KW-0808">Transferase</keyword>
<dbReference type="GO" id="GO:0008168">
    <property type="term" value="F:methyltransferase activity"/>
    <property type="evidence" value="ECO:0007669"/>
    <property type="project" value="UniProtKB-KW"/>
</dbReference>
<dbReference type="PROSITE" id="PS00092">
    <property type="entry name" value="N6_MTASE"/>
    <property type="match status" value="1"/>
</dbReference>
<dbReference type="CDD" id="cd02440">
    <property type="entry name" value="AdoMet_MTases"/>
    <property type="match status" value="1"/>
</dbReference>
<dbReference type="RefSeq" id="WP_166537820.1">
    <property type="nucleotide sequence ID" value="NZ_JAABLM010000019.1"/>
</dbReference>
<dbReference type="GO" id="GO:0032259">
    <property type="term" value="P:methylation"/>
    <property type="evidence" value="ECO:0007669"/>
    <property type="project" value="UniProtKB-KW"/>
</dbReference>
<dbReference type="InterPro" id="IPR029063">
    <property type="entry name" value="SAM-dependent_MTases_sf"/>
</dbReference>
<dbReference type="InterPro" id="IPR050953">
    <property type="entry name" value="N4_N6_ade-DNA_methylase"/>
</dbReference>
<evidence type="ECO:0000256" key="7">
    <source>
        <dbReference type="ARBA" id="ARBA00047942"/>
    </source>
</evidence>
<gene>
    <name evidence="9" type="ORF">GV828_12405</name>
</gene>
<evidence type="ECO:0000313" key="9">
    <source>
        <dbReference type="EMBL" id="NBL66001.1"/>
    </source>
</evidence>
<dbReference type="SUPFAM" id="SSF53335">
    <property type="entry name" value="S-adenosyl-L-methionine-dependent methyltransferases"/>
    <property type="match status" value="1"/>
</dbReference>
<keyword evidence="10" id="KW-1185">Reference proteome</keyword>
<name>A0ABW9ZBC2_9FLAO</name>
<evidence type="ECO:0000256" key="5">
    <source>
        <dbReference type="ARBA" id="ARBA00022747"/>
    </source>
</evidence>